<gene>
    <name evidence="1" type="ORF">GS597_06245</name>
</gene>
<sequence length="62" mass="7207">MVKMRQFFKIGGEKVQGVTGQIEFEPETGNRIDPPTEIVTVRTDPEANQSWKWFHLRSMQSL</sequence>
<name>A0A8K1ZYD6_9CYAN</name>
<evidence type="ECO:0000313" key="2">
    <source>
        <dbReference type="Proteomes" id="UP000607397"/>
    </source>
</evidence>
<organism evidence="1 2">
    <name type="scientific">Petrachloros mirabilis ULC683</name>
    <dbReference type="NCBI Taxonomy" id="2781853"/>
    <lineage>
        <taxon>Bacteria</taxon>
        <taxon>Bacillati</taxon>
        <taxon>Cyanobacteriota</taxon>
        <taxon>Cyanophyceae</taxon>
        <taxon>Synechococcales</taxon>
        <taxon>Petrachlorosaceae</taxon>
        <taxon>Petrachloros</taxon>
        <taxon>Petrachloros mirabilis</taxon>
    </lineage>
</organism>
<dbReference type="EMBL" id="WVIC01000009">
    <property type="protein sequence ID" value="NCJ06122.1"/>
    <property type="molecule type" value="Genomic_DNA"/>
</dbReference>
<keyword evidence="2" id="KW-1185">Reference proteome</keyword>
<reference evidence="1" key="1">
    <citation type="submission" date="2019-12" db="EMBL/GenBank/DDBJ databases">
        <title>High-Quality draft genome sequences of three cyanobacteria isolated from the limestone walls of the Old Cathedral of Coimbra.</title>
        <authorList>
            <person name="Tiago I."/>
            <person name="Soares F."/>
            <person name="Portugal A."/>
        </authorList>
    </citation>
    <scope>NUCLEOTIDE SEQUENCE [LARGE SCALE GENOMIC DNA]</scope>
    <source>
        <strain evidence="1">C</strain>
    </source>
</reference>
<dbReference type="Proteomes" id="UP000607397">
    <property type="component" value="Unassembled WGS sequence"/>
</dbReference>
<accession>A0A8K1ZYD6</accession>
<dbReference type="AlphaFoldDB" id="A0A8K1ZYD6"/>
<evidence type="ECO:0000313" key="1">
    <source>
        <dbReference type="EMBL" id="NCJ06122.1"/>
    </source>
</evidence>
<protein>
    <submittedName>
        <fullName evidence="1">Uncharacterized protein</fullName>
    </submittedName>
</protein>
<proteinExistence type="predicted"/>
<comment type="caution">
    <text evidence="1">The sequence shown here is derived from an EMBL/GenBank/DDBJ whole genome shotgun (WGS) entry which is preliminary data.</text>
</comment>